<evidence type="ECO:0000256" key="1">
    <source>
        <dbReference type="ARBA" id="ARBA00008871"/>
    </source>
</evidence>
<evidence type="ECO:0000313" key="5">
    <source>
        <dbReference type="Proteomes" id="UP000054047"/>
    </source>
</evidence>
<protein>
    <recommendedName>
        <fullName evidence="3">Hyaluronidase</fullName>
        <ecNumber evidence="3">3.2.1.35</ecNumber>
    </recommendedName>
</protein>
<gene>
    <name evidence="4" type="ORF">ANCDUO_05386</name>
</gene>
<name>A0A0C2H4J0_9BILA</name>
<reference evidence="4 5" key="1">
    <citation type="submission" date="2013-12" db="EMBL/GenBank/DDBJ databases">
        <title>Draft genome of the parsitic nematode Ancylostoma duodenale.</title>
        <authorList>
            <person name="Mitreva M."/>
        </authorList>
    </citation>
    <scope>NUCLEOTIDE SEQUENCE [LARGE SCALE GENOMIC DNA]</scope>
    <source>
        <strain evidence="4 5">Zhejiang</strain>
    </source>
</reference>
<proteinExistence type="inferred from homology"/>
<comment type="similarity">
    <text evidence="1 3">Belongs to the glycosyl hydrolase 56 family.</text>
</comment>
<evidence type="ECO:0000256" key="3">
    <source>
        <dbReference type="RuleBase" id="RU610713"/>
    </source>
</evidence>
<dbReference type="OrthoDB" id="5796153at2759"/>
<dbReference type="Gene3D" id="3.20.20.70">
    <property type="entry name" value="Aldolase class I"/>
    <property type="match status" value="1"/>
</dbReference>
<sequence length="102" mass="11646">MFALVPTGQEFFGNKVVIFYENRFGLCPYYKAYDPSQPINGGLPQNISIENHLAVVEKQIKGAIPDENFNGIAVIDIEQWRPLYEMNWGGKDVKHSDTFDSY</sequence>
<accession>A0A0C2H4J0</accession>
<keyword evidence="3" id="KW-0326">Glycosidase</keyword>
<dbReference type="Proteomes" id="UP000054047">
    <property type="component" value="Unassembled WGS sequence"/>
</dbReference>
<dbReference type="EC" id="3.2.1.35" evidence="3"/>
<organism evidence="4 5">
    <name type="scientific">Ancylostoma duodenale</name>
    <dbReference type="NCBI Taxonomy" id="51022"/>
    <lineage>
        <taxon>Eukaryota</taxon>
        <taxon>Metazoa</taxon>
        <taxon>Ecdysozoa</taxon>
        <taxon>Nematoda</taxon>
        <taxon>Chromadorea</taxon>
        <taxon>Rhabditida</taxon>
        <taxon>Rhabditina</taxon>
        <taxon>Rhabditomorpha</taxon>
        <taxon>Strongyloidea</taxon>
        <taxon>Ancylostomatidae</taxon>
        <taxon>Ancylostomatinae</taxon>
        <taxon>Ancylostoma</taxon>
    </lineage>
</organism>
<dbReference type="GO" id="GO:0004415">
    <property type="term" value="F:hyalurononglucosaminidase activity"/>
    <property type="evidence" value="ECO:0007669"/>
    <property type="project" value="UniProtKB-UniRule"/>
</dbReference>
<keyword evidence="2" id="KW-1015">Disulfide bond</keyword>
<dbReference type="InterPro" id="IPR018155">
    <property type="entry name" value="Hyaluronidase"/>
</dbReference>
<dbReference type="PANTHER" id="PTHR11769">
    <property type="entry name" value="HYALURONIDASE"/>
    <property type="match status" value="1"/>
</dbReference>
<dbReference type="GO" id="GO:0005975">
    <property type="term" value="P:carbohydrate metabolic process"/>
    <property type="evidence" value="ECO:0007669"/>
    <property type="project" value="InterPro"/>
</dbReference>
<dbReference type="PANTHER" id="PTHR11769:SF35">
    <property type="entry name" value="HYALURONIDASE"/>
    <property type="match status" value="1"/>
</dbReference>
<dbReference type="InterPro" id="IPR013785">
    <property type="entry name" value="Aldolase_TIM"/>
</dbReference>
<dbReference type="EMBL" id="KN728143">
    <property type="protein sequence ID" value="KIH64301.1"/>
    <property type="molecule type" value="Genomic_DNA"/>
</dbReference>
<evidence type="ECO:0000256" key="2">
    <source>
        <dbReference type="ARBA" id="ARBA00023157"/>
    </source>
</evidence>
<dbReference type="Pfam" id="PF01630">
    <property type="entry name" value="Glyco_hydro_56"/>
    <property type="match status" value="1"/>
</dbReference>
<dbReference type="SUPFAM" id="SSF51445">
    <property type="entry name" value="(Trans)glycosidases"/>
    <property type="match status" value="1"/>
</dbReference>
<evidence type="ECO:0000313" key="4">
    <source>
        <dbReference type="EMBL" id="KIH64301.1"/>
    </source>
</evidence>
<dbReference type="AlphaFoldDB" id="A0A0C2H4J0"/>
<dbReference type="InterPro" id="IPR017853">
    <property type="entry name" value="GH"/>
</dbReference>
<dbReference type="PRINTS" id="PR00846">
    <property type="entry name" value="GLHYDRLASE56"/>
</dbReference>
<keyword evidence="3" id="KW-0378">Hydrolase</keyword>
<dbReference type="GO" id="GO:0030214">
    <property type="term" value="P:hyaluronan catabolic process"/>
    <property type="evidence" value="ECO:0007669"/>
    <property type="project" value="TreeGrafter"/>
</dbReference>
<comment type="catalytic activity">
    <reaction evidence="3">
        <text>Random hydrolysis of (1-&gt;4)-linkages between N-acetyl-beta-D-glucosamine and D-glucuronate residues in hyaluronate.</text>
        <dbReference type="EC" id="3.2.1.35"/>
    </reaction>
</comment>
<keyword evidence="5" id="KW-1185">Reference proteome</keyword>